<dbReference type="InterPro" id="IPR017476">
    <property type="entry name" value="UDP-Glc/GDP-Man"/>
</dbReference>
<dbReference type="GO" id="GO:0051287">
    <property type="term" value="F:NAD binding"/>
    <property type="evidence" value="ECO:0007669"/>
    <property type="project" value="InterPro"/>
</dbReference>
<proteinExistence type="inferred from homology"/>
<evidence type="ECO:0000259" key="5">
    <source>
        <dbReference type="SMART" id="SM00984"/>
    </source>
</evidence>
<evidence type="ECO:0000256" key="3">
    <source>
        <dbReference type="ARBA" id="ARBA00023027"/>
    </source>
</evidence>
<organism evidence="6 7">
    <name type="scientific">Filimonas effusa</name>
    <dbReference type="NCBI Taxonomy" id="2508721"/>
    <lineage>
        <taxon>Bacteria</taxon>
        <taxon>Pseudomonadati</taxon>
        <taxon>Bacteroidota</taxon>
        <taxon>Chitinophagia</taxon>
        <taxon>Chitinophagales</taxon>
        <taxon>Chitinophagaceae</taxon>
        <taxon>Filimonas</taxon>
    </lineage>
</organism>
<evidence type="ECO:0000256" key="4">
    <source>
        <dbReference type="PIRNR" id="PIRNR000124"/>
    </source>
</evidence>
<dbReference type="EMBL" id="SDHZ01000001">
    <property type="protein sequence ID" value="RXK87490.1"/>
    <property type="molecule type" value="Genomic_DNA"/>
</dbReference>
<dbReference type="InterPro" id="IPR036291">
    <property type="entry name" value="NAD(P)-bd_dom_sf"/>
</dbReference>
<dbReference type="InterPro" id="IPR008927">
    <property type="entry name" value="6-PGluconate_DH-like_C_sf"/>
</dbReference>
<gene>
    <name evidence="6" type="ORF">ESB13_10195</name>
</gene>
<dbReference type="PANTHER" id="PTHR43491:SF2">
    <property type="entry name" value="UDP-N-ACETYL-D-MANNOSAMINE DEHYDROGENASE"/>
    <property type="match status" value="1"/>
</dbReference>
<dbReference type="SUPFAM" id="SSF48179">
    <property type="entry name" value="6-phosphogluconate dehydrogenase C-terminal domain-like"/>
    <property type="match status" value="1"/>
</dbReference>
<dbReference type="InterPro" id="IPR028359">
    <property type="entry name" value="UDP_ManNAc/GlcNAc_DH"/>
</dbReference>
<comment type="similarity">
    <text evidence="1 4">Belongs to the UDP-glucose/GDP-mannose dehydrogenase family.</text>
</comment>
<dbReference type="PIRSF" id="PIRSF500136">
    <property type="entry name" value="UDP_ManNAc_DH"/>
    <property type="match status" value="1"/>
</dbReference>
<feature type="domain" description="UDP-glucose/GDP-mannose dehydrogenase C-terminal" evidence="5">
    <location>
        <begin position="320"/>
        <end position="419"/>
    </location>
</feature>
<dbReference type="Pfam" id="PF03720">
    <property type="entry name" value="UDPG_MGDP_dh_C"/>
    <property type="match status" value="1"/>
</dbReference>
<dbReference type="GO" id="GO:0016616">
    <property type="term" value="F:oxidoreductase activity, acting on the CH-OH group of donors, NAD or NADP as acceptor"/>
    <property type="evidence" value="ECO:0007669"/>
    <property type="project" value="InterPro"/>
</dbReference>
<dbReference type="InterPro" id="IPR014026">
    <property type="entry name" value="UDP-Glc/GDP-Man_DH_dimer"/>
</dbReference>
<dbReference type="PIRSF" id="PIRSF000124">
    <property type="entry name" value="UDPglc_GDPman_dh"/>
    <property type="match status" value="1"/>
</dbReference>
<keyword evidence="3" id="KW-0520">NAD</keyword>
<evidence type="ECO:0000313" key="7">
    <source>
        <dbReference type="Proteomes" id="UP000290545"/>
    </source>
</evidence>
<evidence type="ECO:0000313" key="6">
    <source>
        <dbReference type="EMBL" id="RXK87490.1"/>
    </source>
</evidence>
<keyword evidence="2" id="KW-0560">Oxidoreductase</keyword>
<evidence type="ECO:0000256" key="2">
    <source>
        <dbReference type="ARBA" id="ARBA00023002"/>
    </source>
</evidence>
<sequence>MFASLTNGETSLAVIGLGYVGLPVALELAKHVKVIGFDVKEHRVEQLRQGIDPSGEIADTSFKGRNIVFTSSIEVLRDAAFFIVAVPTPVDDHNVPDLTAIKAASATVGKVLQPGGYVVYESTVYPGCTEEVCLPIIEEVSGLSLGTGFKAGYSPERINPGDKVHTLESVIKVVAGSDEAALHEIAQLYELVVKAGVHRVPSIKVAEAAKVIENTQRDLNIALMNELSLIFDKMGLNTFEVLEAAGTKWNFLKFYPGLVGGHCIGVDPYYLTYKAAELGYSSKVILAGRYINDGMGAHIARKILQHVLLHNGNVKDAKILIMGATFKEDVSDVRNSKVADVVHGLQEYYLRVDVVDPNADSNELQHEYGFSLAQKIDDDYDAVIVAVAHQEYHSCNDDYFAAITKPHALIADIKGVFRNRIHSRMYWSL</sequence>
<accession>A0A4Q1DDJ9</accession>
<dbReference type="Gene3D" id="3.40.50.720">
    <property type="entry name" value="NAD(P)-binding Rossmann-like Domain"/>
    <property type="match status" value="2"/>
</dbReference>
<dbReference type="NCBIfam" id="TIGR03026">
    <property type="entry name" value="NDP-sugDHase"/>
    <property type="match status" value="1"/>
</dbReference>
<dbReference type="InterPro" id="IPR036220">
    <property type="entry name" value="UDP-Glc/GDP-Man_DH_C_sf"/>
</dbReference>
<dbReference type="PANTHER" id="PTHR43491">
    <property type="entry name" value="UDP-N-ACETYL-D-MANNOSAMINE DEHYDROGENASE"/>
    <property type="match status" value="1"/>
</dbReference>
<dbReference type="SUPFAM" id="SSF52413">
    <property type="entry name" value="UDP-glucose/GDP-mannose dehydrogenase C-terminal domain"/>
    <property type="match status" value="1"/>
</dbReference>
<name>A0A4Q1DDJ9_9BACT</name>
<keyword evidence="7" id="KW-1185">Reference proteome</keyword>
<reference evidence="6 7" key="1">
    <citation type="submission" date="2019-01" db="EMBL/GenBank/DDBJ databases">
        <title>Filimonas sp. strain TTM-71.</title>
        <authorList>
            <person name="Chen W.-M."/>
        </authorList>
    </citation>
    <scope>NUCLEOTIDE SEQUENCE [LARGE SCALE GENOMIC DNA]</scope>
    <source>
        <strain evidence="6 7">TTM-71</strain>
    </source>
</reference>
<dbReference type="SUPFAM" id="SSF51735">
    <property type="entry name" value="NAD(P)-binding Rossmann-fold domains"/>
    <property type="match status" value="1"/>
</dbReference>
<dbReference type="InterPro" id="IPR014027">
    <property type="entry name" value="UDP-Glc/GDP-Man_DH_C"/>
</dbReference>
<dbReference type="GO" id="GO:0016628">
    <property type="term" value="F:oxidoreductase activity, acting on the CH-CH group of donors, NAD or NADP as acceptor"/>
    <property type="evidence" value="ECO:0007669"/>
    <property type="project" value="InterPro"/>
</dbReference>
<comment type="caution">
    <text evidence="6">The sequence shown here is derived from an EMBL/GenBank/DDBJ whole genome shotgun (WGS) entry which is preliminary data.</text>
</comment>
<dbReference type="Proteomes" id="UP000290545">
    <property type="component" value="Unassembled WGS sequence"/>
</dbReference>
<dbReference type="AlphaFoldDB" id="A0A4Q1DDJ9"/>
<dbReference type="GO" id="GO:0000271">
    <property type="term" value="P:polysaccharide biosynthetic process"/>
    <property type="evidence" value="ECO:0007669"/>
    <property type="project" value="InterPro"/>
</dbReference>
<dbReference type="InterPro" id="IPR001732">
    <property type="entry name" value="UDP-Glc/GDP-Man_DH_N"/>
</dbReference>
<dbReference type="Pfam" id="PF00984">
    <property type="entry name" value="UDPG_MGDP_dh"/>
    <property type="match status" value="1"/>
</dbReference>
<dbReference type="Pfam" id="PF03721">
    <property type="entry name" value="UDPG_MGDP_dh_N"/>
    <property type="match status" value="1"/>
</dbReference>
<dbReference type="SMART" id="SM00984">
    <property type="entry name" value="UDPG_MGDP_dh_C"/>
    <property type="match status" value="1"/>
</dbReference>
<protein>
    <submittedName>
        <fullName evidence="6">Nucleotide sugar dehydrogenase</fullName>
    </submittedName>
</protein>
<dbReference type="OrthoDB" id="9803238at2"/>
<evidence type="ECO:0000256" key="1">
    <source>
        <dbReference type="ARBA" id="ARBA00006601"/>
    </source>
</evidence>